<dbReference type="SMART" id="SM00220">
    <property type="entry name" value="S_TKc"/>
    <property type="match status" value="1"/>
</dbReference>
<dbReference type="PANTHER" id="PTHR27006">
    <property type="entry name" value="PROMASTIGOTE SURFACE ANTIGEN PROTEIN PSA"/>
    <property type="match status" value="1"/>
</dbReference>
<evidence type="ECO:0000256" key="5">
    <source>
        <dbReference type="ARBA" id="ARBA00022737"/>
    </source>
</evidence>
<sequence>MATELVTTVIGVGFKIKEVSEKYKGNNEECRKICHFVDTLNADLTLLKEAPVMNNQGADDIARNLDGLRQDISEKLLAAELHISVDTNSQVHRMDKKMDHNFNSLKSKMDKILAATQALLLPLDHKTEGVDASNNNELERNNKTGGLTNYRWSDMEAAILLTNRYIGGGNFSPIYQAKLDNEAVSIKKFHLPNEQVKTRFVHELRLVWKLHHENVVTLLGYCFDYKESLVLESNDIRVDKTGGLGFISRYVSKQSMAELINQENIHVDWLSLFRIIQGIAKGIQYLHKQRVVHLDLKPENILLDADMIPKISNFGKAEQLERSADKTTLDLKNLPATTRYVAPELSSKEHTASTKSDVYSFGVILLEAISLMCAISEKGRPRGHQDWAKRMEKSELRDLFDSTEVNGELQLTLATRCVLIGLLCSLPDPADRPSMKTVLDMMLADSHRVEKERKDIASTSSSHSPRGGTSVGDKDLRYKVLTEDELRDRQEKAIAKVQELLSIPKGIAEVLLRHCHWKPERVQEGWFRNDGDDLRTIIGLLPSVYEVSEPRVRWHSNLMCDVCCNHSSANAGRTMRSAGCFHFYCEGCWHQLISAAVDDGPEVCLSLQCPHPSCQMPITRELVKVVAGSASYKKHYDWYALLSYVDQSGGRIKWCPGCKNMCAIEFLDDGTRDVPLPDVVCKCRA</sequence>
<dbReference type="PROSITE" id="PS00108">
    <property type="entry name" value="PROTEIN_KINASE_ST"/>
    <property type="match status" value="1"/>
</dbReference>
<feature type="region of interest" description="Disordered" evidence="14">
    <location>
        <begin position="450"/>
        <end position="474"/>
    </location>
</feature>
<evidence type="ECO:0000256" key="11">
    <source>
        <dbReference type="ARBA" id="ARBA00022840"/>
    </source>
</evidence>
<evidence type="ECO:0000256" key="6">
    <source>
        <dbReference type="ARBA" id="ARBA00022741"/>
    </source>
</evidence>
<dbReference type="OrthoDB" id="4062651at2759"/>
<protein>
    <recommendedName>
        <fullName evidence="1">non-specific serine/threonine protein kinase</fullName>
        <ecNumber evidence="1">2.7.11.1</ecNumber>
    </recommendedName>
</protein>
<evidence type="ECO:0000256" key="2">
    <source>
        <dbReference type="ARBA" id="ARBA00022527"/>
    </source>
</evidence>
<feature type="domain" description="RING-type" evidence="16">
    <location>
        <begin position="556"/>
        <end position="685"/>
    </location>
</feature>
<dbReference type="Pfam" id="PF21235">
    <property type="entry name" value="UBA_ARI1"/>
    <property type="match status" value="1"/>
</dbReference>
<dbReference type="PROSITE" id="PS51873">
    <property type="entry name" value="TRIAD"/>
    <property type="match status" value="1"/>
</dbReference>
<evidence type="ECO:0000256" key="7">
    <source>
        <dbReference type="ARBA" id="ARBA00022771"/>
    </source>
</evidence>
<comment type="caution">
    <text evidence="17">The sequence shown here is derived from an EMBL/GenBank/DDBJ whole genome shotgun (WGS) entry which is preliminary data.</text>
</comment>
<keyword evidence="2" id="KW-0723">Serine/threonine-protein kinase</keyword>
<evidence type="ECO:0000313" key="18">
    <source>
        <dbReference type="Proteomes" id="UP000636709"/>
    </source>
</evidence>
<keyword evidence="8" id="KW-0418">Kinase</keyword>
<keyword evidence="4" id="KW-0479">Metal-binding</keyword>
<evidence type="ECO:0000256" key="8">
    <source>
        <dbReference type="ARBA" id="ARBA00022777"/>
    </source>
</evidence>
<evidence type="ECO:0000259" key="15">
    <source>
        <dbReference type="PROSITE" id="PS50011"/>
    </source>
</evidence>
<name>A0A835AWR6_9POAL</name>
<gene>
    <name evidence="17" type="ORF">HU200_049093</name>
</gene>
<evidence type="ECO:0000256" key="13">
    <source>
        <dbReference type="ARBA" id="ARBA00048679"/>
    </source>
</evidence>
<evidence type="ECO:0000256" key="4">
    <source>
        <dbReference type="ARBA" id="ARBA00022723"/>
    </source>
</evidence>
<feature type="domain" description="Protein kinase" evidence="15">
    <location>
        <begin position="160"/>
        <end position="450"/>
    </location>
</feature>
<dbReference type="Gene3D" id="3.30.40.10">
    <property type="entry name" value="Zinc/RING finger domain, C3HC4 (zinc finger)"/>
    <property type="match status" value="1"/>
</dbReference>
<evidence type="ECO:0000256" key="9">
    <source>
        <dbReference type="ARBA" id="ARBA00022786"/>
    </source>
</evidence>
<proteinExistence type="predicted"/>
<evidence type="ECO:0000256" key="14">
    <source>
        <dbReference type="SAM" id="MobiDB-lite"/>
    </source>
</evidence>
<dbReference type="InterPro" id="IPR044066">
    <property type="entry name" value="TRIAD_supradom"/>
</dbReference>
<keyword evidence="5" id="KW-0677">Repeat</keyword>
<keyword evidence="11" id="KW-0067">ATP-binding</keyword>
<reference evidence="17" key="1">
    <citation type="submission" date="2020-07" db="EMBL/GenBank/DDBJ databases">
        <title>Genome sequence and genetic diversity analysis of an under-domesticated orphan crop, white fonio (Digitaria exilis).</title>
        <authorList>
            <person name="Bennetzen J.L."/>
            <person name="Chen S."/>
            <person name="Ma X."/>
            <person name="Wang X."/>
            <person name="Yssel A.E.J."/>
            <person name="Chaluvadi S.R."/>
            <person name="Johnson M."/>
            <person name="Gangashetty P."/>
            <person name="Hamidou F."/>
            <person name="Sanogo M.D."/>
            <person name="Zwaenepoel A."/>
            <person name="Wallace J."/>
            <person name="Van De Peer Y."/>
            <person name="Van Deynze A."/>
        </authorList>
    </citation>
    <scope>NUCLEOTIDE SEQUENCE</scope>
    <source>
        <tissue evidence="17">Leaves</tissue>
    </source>
</reference>
<dbReference type="Gene3D" id="3.30.200.20">
    <property type="entry name" value="Phosphorylase Kinase, domain 1"/>
    <property type="match status" value="1"/>
</dbReference>
<keyword evidence="9" id="KW-0833">Ubl conjugation pathway</keyword>
<dbReference type="InterPro" id="IPR048962">
    <property type="entry name" value="ARIH1-like_UBL"/>
</dbReference>
<evidence type="ECO:0000256" key="3">
    <source>
        <dbReference type="ARBA" id="ARBA00022679"/>
    </source>
</evidence>
<dbReference type="GO" id="GO:0005524">
    <property type="term" value="F:ATP binding"/>
    <property type="evidence" value="ECO:0007669"/>
    <property type="project" value="UniProtKB-KW"/>
</dbReference>
<dbReference type="AlphaFoldDB" id="A0A835AWR6"/>
<dbReference type="SUPFAM" id="SSF57850">
    <property type="entry name" value="RING/U-box"/>
    <property type="match status" value="1"/>
</dbReference>
<keyword evidence="3" id="KW-0808">Transferase</keyword>
<accession>A0A835AWR6</accession>
<evidence type="ECO:0000256" key="1">
    <source>
        <dbReference type="ARBA" id="ARBA00012513"/>
    </source>
</evidence>
<dbReference type="Proteomes" id="UP000636709">
    <property type="component" value="Unassembled WGS sequence"/>
</dbReference>
<dbReference type="SUPFAM" id="SSF56112">
    <property type="entry name" value="Protein kinase-like (PK-like)"/>
    <property type="match status" value="1"/>
</dbReference>
<dbReference type="Gene3D" id="1.10.510.10">
    <property type="entry name" value="Transferase(Phosphotransferase) domain 1"/>
    <property type="match status" value="1"/>
</dbReference>
<dbReference type="FunFam" id="1.10.510.10:FF:001023">
    <property type="entry name" value="Os07g0541700 protein"/>
    <property type="match status" value="1"/>
</dbReference>
<keyword evidence="6" id="KW-0547">Nucleotide-binding</keyword>
<dbReference type="EC" id="2.7.11.1" evidence="1"/>
<dbReference type="EMBL" id="JACEFO010002210">
    <property type="protein sequence ID" value="KAF8673020.1"/>
    <property type="molecule type" value="Genomic_DNA"/>
</dbReference>
<comment type="catalytic activity">
    <reaction evidence="13">
        <text>L-seryl-[protein] + ATP = O-phospho-L-seryl-[protein] + ADP + H(+)</text>
        <dbReference type="Rhea" id="RHEA:17989"/>
        <dbReference type="Rhea" id="RHEA-COMP:9863"/>
        <dbReference type="Rhea" id="RHEA-COMP:11604"/>
        <dbReference type="ChEBI" id="CHEBI:15378"/>
        <dbReference type="ChEBI" id="CHEBI:29999"/>
        <dbReference type="ChEBI" id="CHEBI:30616"/>
        <dbReference type="ChEBI" id="CHEBI:83421"/>
        <dbReference type="ChEBI" id="CHEBI:456216"/>
        <dbReference type="EC" id="2.7.11.1"/>
    </reaction>
</comment>
<evidence type="ECO:0000256" key="12">
    <source>
        <dbReference type="ARBA" id="ARBA00047899"/>
    </source>
</evidence>
<dbReference type="GO" id="GO:0008270">
    <property type="term" value="F:zinc ion binding"/>
    <property type="evidence" value="ECO:0007669"/>
    <property type="project" value="UniProtKB-KW"/>
</dbReference>
<evidence type="ECO:0000313" key="17">
    <source>
        <dbReference type="EMBL" id="KAF8673020.1"/>
    </source>
</evidence>
<dbReference type="PANTHER" id="PTHR27006:SF598">
    <property type="entry name" value="CYSTEINE-RICH RECEPTOR-LIKE PROTEIN KINASE 25"/>
    <property type="match status" value="1"/>
</dbReference>
<dbReference type="InterPro" id="IPR000719">
    <property type="entry name" value="Prot_kinase_dom"/>
</dbReference>
<dbReference type="PROSITE" id="PS50011">
    <property type="entry name" value="PROTEIN_KINASE_DOM"/>
    <property type="match status" value="1"/>
</dbReference>
<evidence type="ECO:0000259" key="16">
    <source>
        <dbReference type="PROSITE" id="PS51873"/>
    </source>
</evidence>
<comment type="catalytic activity">
    <reaction evidence="12">
        <text>L-threonyl-[protein] + ATP = O-phospho-L-threonyl-[protein] + ADP + H(+)</text>
        <dbReference type="Rhea" id="RHEA:46608"/>
        <dbReference type="Rhea" id="RHEA-COMP:11060"/>
        <dbReference type="Rhea" id="RHEA-COMP:11605"/>
        <dbReference type="ChEBI" id="CHEBI:15378"/>
        <dbReference type="ChEBI" id="CHEBI:30013"/>
        <dbReference type="ChEBI" id="CHEBI:30616"/>
        <dbReference type="ChEBI" id="CHEBI:61977"/>
        <dbReference type="ChEBI" id="CHEBI:456216"/>
        <dbReference type="EC" id="2.7.11.1"/>
    </reaction>
</comment>
<keyword evidence="18" id="KW-1185">Reference proteome</keyword>
<dbReference type="InterPro" id="IPR008271">
    <property type="entry name" value="Ser/Thr_kinase_AS"/>
</dbReference>
<dbReference type="InterPro" id="IPR011009">
    <property type="entry name" value="Kinase-like_dom_sf"/>
</dbReference>
<dbReference type="GO" id="GO:0004674">
    <property type="term" value="F:protein serine/threonine kinase activity"/>
    <property type="evidence" value="ECO:0007669"/>
    <property type="project" value="UniProtKB-KW"/>
</dbReference>
<dbReference type="Pfam" id="PF00069">
    <property type="entry name" value="Pkinase"/>
    <property type="match status" value="1"/>
</dbReference>
<keyword evidence="7" id="KW-0863">Zinc-finger</keyword>
<organism evidence="17 18">
    <name type="scientific">Digitaria exilis</name>
    <dbReference type="NCBI Taxonomy" id="1010633"/>
    <lineage>
        <taxon>Eukaryota</taxon>
        <taxon>Viridiplantae</taxon>
        <taxon>Streptophyta</taxon>
        <taxon>Embryophyta</taxon>
        <taxon>Tracheophyta</taxon>
        <taxon>Spermatophyta</taxon>
        <taxon>Magnoliopsida</taxon>
        <taxon>Liliopsida</taxon>
        <taxon>Poales</taxon>
        <taxon>Poaceae</taxon>
        <taxon>PACMAD clade</taxon>
        <taxon>Panicoideae</taxon>
        <taxon>Panicodae</taxon>
        <taxon>Paniceae</taxon>
        <taxon>Anthephorinae</taxon>
        <taxon>Digitaria</taxon>
    </lineage>
</organism>
<keyword evidence="10" id="KW-0862">Zinc</keyword>
<dbReference type="InterPro" id="IPR013083">
    <property type="entry name" value="Znf_RING/FYVE/PHD"/>
</dbReference>
<evidence type="ECO:0000256" key="10">
    <source>
        <dbReference type="ARBA" id="ARBA00022833"/>
    </source>
</evidence>